<dbReference type="PROSITE" id="PS50082">
    <property type="entry name" value="WD_REPEATS_2"/>
    <property type="match status" value="2"/>
</dbReference>
<dbReference type="SMART" id="SM00320">
    <property type="entry name" value="WD40"/>
    <property type="match status" value="3"/>
</dbReference>
<feature type="region of interest" description="Disordered" evidence="4">
    <location>
        <begin position="252"/>
        <end position="275"/>
    </location>
</feature>
<dbReference type="PANTHER" id="PTHR19848:SF8">
    <property type="entry name" value="F-BOX AND WD REPEAT DOMAIN CONTAINING 7"/>
    <property type="match status" value="1"/>
</dbReference>
<evidence type="ECO:0000313" key="6">
    <source>
        <dbReference type="WBParaSite" id="PSAMB.scaffold330size56329.g4926.t1"/>
    </source>
</evidence>
<evidence type="ECO:0000256" key="2">
    <source>
        <dbReference type="ARBA" id="ARBA00022737"/>
    </source>
</evidence>
<keyword evidence="5" id="KW-1185">Reference proteome</keyword>
<dbReference type="InterPro" id="IPR001680">
    <property type="entry name" value="WD40_rpt"/>
</dbReference>
<dbReference type="Pfam" id="PF00400">
    <property type="entry name" value="WD40"/>
    <property type="match status" value="2"/>
</dbReference>
<evidence type="ECO:0000313" key="5">
    <source>
        <dbReference type="Proteomes" id="UP000887566"/>
    </source>
</evidence>
<reference evidence="6" key="1">
    <citation type="submission" date="2022-11" db="UniProtKB">
        <authorList>
            <consortium name="WormBaseParasite"/>
        </authorList>
    </citation>
    <scope>IDENTIFICATION</scope>
</reference>
<dbReference type="AlphaFoldDB" id="A0A914W5L7"/>
<feature type="compositionally biased region" description="Acidic residues" evidence="4">
    <location>
        <begin position="260"/>
        <end position="274"/>
    </location>
</feature>
<accession>A0A914W5L7</accession>
<evidence type="ECO:0000256" key="4">
    <source>
        <dbReference type="SAM" id="MobiDB-lite"/>
    </source>
</evidence>
<dbReference type="WBParaSite" id="PSAMB.scaffold330size56329.g4926.t1">
    <property type="protein sequence ID" value="PSAMB.scaffold330size56329.g4926.t1"/>
    <property type="gene ID" value="PSAMB.scaffold330size56329.g4926"/>
</dbReference>
<protein>
    <submittedName>
        <fullName evidence="6">Uncharacterized protein</fullName>
    </submittedName>
</protein>
<dbReference type="Gene3D" id="2.130.10.10">
    <property type="entry name" value="YVTN repeat-like/Quinoprotein amine dehydrogenase"/>
    <property type="match status" value="1"/>
</dbReference>
<sequence length="327" mass="35054">MSASGSSGAQQAAAGGLSARASKLTDRLYRIRSNTDSELHVQHHPQDEADVATAFPQFHRSRLYQLFAEIEKEFEALFAENLALHAKVEALTERIADGGALPPEATAEILAIAAADVSSKHTSKRGIQMGQKLKTALRVPPGRLVSTFKVGNDTSRSHFVRTFDGHGDGVWHVSTSNGSRPVLGSSSADQTARIWSLETGACLLQYVGHSGSVNSVSFSPTSTDAADLMVVTASGDQSAHVWKASVSLPSAISHQPLPSSEDELEPMSEKEDVEGSAWLPRANRRCHRRMVCCAAWADDHPATNLITSGFDKQIIGWKVAATTVSKD</sequence>
<dbReference type="SUPFAM" id="SSF50978">
    <property type="entry name" value="WD40 repeat-like"/>
    <property type="match status" value="1"/>
</dbReference>
<keyword evidence="1 3" id="KW-0853">WD repeat</keyword>
<dbReference type="Proteomes" id="UP000887566">
    <property type="component" value="Unplaced"/>
</dbReference>
<evidence type="ECO:0000256" key="3">
    <source>
        <dbReference type="PROSITE-ProRule" id="PRU00221"/>
    </source>
</evidence>
<feature type="repeat" description="WD" evidence="3">
    <location>
        <begin position="206"/>
        <end position="243"/>
    </location>
</feature>
<name>A0A914W5L7_9BILA</name>
<feature type="repeat" description="WD" evidence="3">
    <location>
        <begin position="163"/>
        <end position="205"/>
    </location>
</feature>
<dbReference type="PROSITE" id="PS50294">
    <property type="entry name" value="WD_REPEATS_REGION"/>
    <property type="match status" value="1"/>
</dbReference>
<keyword evidence="2" id="KW-0677">Repeat</keyword>
<dbReference type="InterPro" id="IPR036322">
    <property type="entry name" value="WD40_repeat_dom_sf"/>
</dbReference>
<proteinExistence type="predicted"/>
<organism evidence="5 6">
    <name type="scientific">Plectus sambesii</name>
    <dbReference type="NCBI Taxonomy" id="2011161"/>
    <lineage>
        <taxon>Eukaryota</taxon>
        <taxon>Metazoa</taxon>
        <taxon>Ecdysozoa</taxon>
        <taxon>Nematoda</taxon>
        <taxon>Chromadorea</taxon>
        <taxon>Plectida</taxon>
        <taxon>Plectina</taxon>
        <taxon>Plectoidea</taxon>
        <taxon>Plectidae</taxon>
        <taxon>Plectus</taxon>
    </lineage>
</organism>
<dbReference type="InterPro" id="IPR015943">
    <property type="entry name" value="WD40/YVTN_repeat-like_dom_sf"/>
</dbReference>
<evidence type="ECO:0000256" key="1">
    <source>
        <dbReference type="ARBA" id="ARBA00022574"/>
    </source>
</evidence>
<dbReference type="PANTHER" id="PTHR19848">
    <property type="entry name" value="WD40 REPEAT PROTEIN"/>
    <property type="match status" value="1"/>
</dbReference>